<feature type="chain" id="PRO_5041681132" description="DUF1007 family protein" evidence="1">
    <location>
        <begin position="22"/>
        <end position="167"/>
    </location>
</feature>
<evidence type="ECO:0000256" key="1">
    <source>
        <dbReference type="SAM" id="SignalP"/>
    </source>
</evidence>
<evidence type="ECO:0008006" key="4">
    <source>
        <dbReference type="Google" id="ProtNLM"/>
    </source>
</evidence>
<comment type="caution">
    <text evidence="2">The sequence shown here is derived from an EMBL/GenBank/DDBJ whole genome shotgun (WGS) entry which is preliminary data.</text>
</comment>
<dbReference type="InterPro" id="IPR046525">
    <property type="entry name" value="DUF6702"/>
</dbReference>
<evidence type="ECO:0000313" key="2">
    <source>
        <dbReference type="EMBL" id="RUO39720.1"/>
    </source>
</evidence>
<keyword evidence="3" id="KW-1185">Reference proteome</keyword>
<protein>
    <recommendedName>
        <fullName evidence="4">DUF1007 family protein</fullName>
    </recommendedName>
</protein>
<reference evidence="3" key="1">
    <citation type="journal article" date="2018" name="Front. Microbiol.">
        <title>Genome-Based Analysis Reveals the Taxonomy and Diversity of the Family Idiomarinaceae.</title>
        <authorList>
            <person name="Liu Y."/>
            <person name="Lai Q."/>
            <person name="Shao Z."/>
        </authorList>
    </citation>
    <scope>NUCLEOTIDE SEQUENCE [LARGE SCALE GENOMIC DNA]</scope>
    <source>
        <strain evidence="3">SN-14</strain>
    </source>
</reference>
<keyword evidence="1" id="KW-0732">Signal</keyword>
<feature type="signal peptide" evidence="1">
    <location>
        <begin position="1"/>
        <end position="21"/>
    </location>
</feature>
<dbReference type="Pfam" id="PF20420">
    <property type="entry name" value="DUF6702"/>
    <property type="match status" value="1"/>
</dbReference>
<gene>
    <name evidence="2" type="ORF">CWE23_13645</name>
</gene>
<name>A0AA94JCI0_9GAMM</name>
<dbReference type="EMBL" id="PIPS01000006">
    <property type="protein sequence ID" value="RUO39720.1"/>
    <property type="molecule type" value="Genomic_DNA"/>
</dbReference>
<sequence length="167" mass="18999">MRTKFAAVFGVIMSIALLPTAAAHKYFFGLTEVSHNARTEHLEVVHQYTLHDVQRALKLNYGDDFQIDDSGAEEKIKAWLENHFELFDSKGNRLKLNWVGFEADFQNIWLYQEYAADTAEFCDWRVSNTMLMDVFSAQVNTINFVTPAATHGVTLTKGRSLKSVSCN</sequence>
<dbReference type="AlphaFoldDB" id="A0AA94JCI0"/>
<proteinExistence type="predicted"/>
<evidence type="ECO:0000313" key="3">
    <source>
        <dbReference type="Proteomes" id="UP000286680"/>
    </source>
</evidence>
<organism evidence="2 3">
    <name type="scientific">Idiomarina aquatica</name>
    <dbReference type="NCBI Taxonomy" id="1327752"/>
    <lineage>
        <taxon>Bacteria</taxon>
        <taxon>Pseudomonadati</taxon>
        <taxon>Pseudomonadota</taxon>
        <taxon>Gammaproteobacteria</taxon>
        <taxon>Alteromonadales</taxon>
        <taxon>Idiomarinaceae</taxon>
        <taxon>Idiomarina</taxon>
    </lineage>
</organism>
<accession>A0AA94JCI0</accession>
<dbReference type="Proteomes" id="UP000286680">
    <property type="component" value="Unassembled WGS sequence"/>
</dbReference>